<keyword evidence="3" id="KW-0732">Signal</keyword>
<feature type="transmembrane region" description="Helical" evidence="2">
    <location>
        <begin position="423"/>
        <end position="447"/>
    </location>
</feature>
<sequence>MHTKALLLASIPAATAAETILGAYIFSRHGDRTTKAYSPTKLTALGAEQVYRSGSWYRSRYIDEKSSTRINGISSDLADLTELSVTAPVDNVLQGSAGIFLQGLYPPAGSVNSQKLANGTTIEAPLSGYQYIPVNTAAAASSAQSESNAWLQGNSGCPAAVNSSQAYFQSKEYFELLESTKEFYQNLLPVYESTFSSEKATFKNAYSLYDYIHVSTIHNASIPSSDLLAPSTLQTLSDLANIHEFGLAYNASSPIRAVAGSVLASHIVSTLKSSISSSSSQKLNIQFGPYGTFASFFGLSQLSAVSQDFTSIVDYASSMTFELFTKSASSSTPDEDEVFVRFLFANGTASDSNPAKAYPIFGQDKTEFPWTTFVAEMNKIALEGGSKEWCEACGEKTGQCAAYYPAEESASVSEAKKGGMSNAVAGVIGAMVTLGVVLSLQALILGVGGLRLTKRRKQQPQGTSEVFQVPARKSSLSDTLSVQKV</sequence>
<accession>A0A8S8ZUJ4</accession>
<dbReference type="PANTHER" id="PTHR11567:SF142">
    <property type="entry name" value="PHOSPHOGLYCERATE MUTASE-LIKE PROTEIN"/>
    <property type="match status" value="1"/>
</dbReference>
<evidence type="ECO:0000256" key="2">
    <source>
        <dbReference type="SAM" id="Phobius"/>
    </source>
</evidence>
<keyword evidence="2" id="KW-0812">Transmembrane</keyword>
<dbReference type="InterPro" id="IPR000560">
    <property type="entry name" value="His_Pase_clade-2"/>
</dbReference>
<comment type="similarity">
    <text evidence="1">Belongs to the histidine acid phosphatase family.</text>
</comment>
<dbReference type="PANTHER" id="PTHR11567">
    <property type="entry name" value="ACID PHOSPHATASE-RELATED"/>
    <property type="match status" value="1"/>
</dbReference>
<reference evidence="4 5" key="1">
    <citation type="submission" date="2017-07" db="EMBL/GenBank/DDBJ databases">
        <title>Genome sequence of the Sordaria macrospora wild type strain R19027.</title>
        <authorList>
            <person name="Nowrousian M."/>
            <person name="Teichert I."/>
            <person name="Kueck U."/>
        </authorList>
    </citation>
    <scope>NUCLEOTIDE SEQUENCE [LARGE SCALE GENOMIC DNA]</scope>
    <source>
        <strain evidence="4 5">R19027</strain>
        <tissue evidence="4">Mycelium</tissue>
    </source>
</reference>
<keyword evidence="2" id="KW-0472">Membrane</keyword>
<evidence type="ECO:0000256" key="1">
    <source>
        <dbReference type="ARBA" id="ARBA00005375"/>
    </source>
</evidence>
<comment type="caution">
    <text evidence="4">The sequence shown here is derived from an EMBL/GenBank/DDBJ whole genome shotgun (WGS) entry which is preliminary data.</text>
</comment>
<dbReference type="InterPro" id="IPR050645">
    <property type="entry name" value="Histidine_acid_phosphatase"/>
</dbReference>
<evidence type="ECO:0000256" key="3">
    <source>
        <dbReference type="SAM" id="SignalP"/>
    </source>
</evidence>
<protein>
    <recommendedName>
        <fullName evidence="6">Histidine acid phosphatase</fullName>
    </recommendedName>
</protein>
<evidence type="ECO:0008006" key="6">
    <source>
        <dbReference type="Google" id="ProtNLM"/>
    </source>
</evidence>
<keyword evidence="2" id="KW-1133">Transmembrane helix</keyword>
<feature type="signal peptide" evidence="3">
    <location>
        <begin position="1"/>
        <end position="17"/>
    </location>
</feature>
<gene>
    <name evidence="4" type="ORF">SMACR_08572</name>
</gene>
<dbReference type="Gene3D" id="3.40.50.1240">
    <property type="entry name" value="Phosphoglycerate mutase-like"/>
    <property type="match status" value="1"/>
</dbReference>
<feature type="chain" id="PRO_5035838845" description="Histidine acid phosphatase" evidence="3">
    <location>
        <begin position="18"/>
        <end position="485"/>
    </location>
</feature>
<dbReference type="Proteomes" id="UP000433876">
    <property type="component" value="Unassembled WGS sequence"/>
</dbReference>
<dbReference type="SUPFAM" id="SSF53254">
    <property type="entry name" value="Phosphoglycerate mutase-like"/>
    <property type="match status" value="1"/>
</dbReference>
<name>A0A8S8ZUJ4_SORMA</name>
<dbReference type="AlphaFoldDB" id="A0A8S8ZUJ4"/>
<organism evidence="4 5">
    <name type="scientific">Sordaria macrospora</name>
    <dbReference type="NCBI Taxonomy" id="5147"/>
    <lineage>
        <taxon>Eukaryota</taxon>
        <taxon>Fungi</taxon>
        <taxon>Dikarya</taxon>
        <taxon>Ascomycota</taxon>
        <taxon>Pezizomycotina</taxon>
        <taxon>Sordariomycetes</taxon>
        <taxon>Sordariomycetidae</taxon>
        <taxon>Sordariales</taxon>
        <taxon>Sordariaceae</taxon>
        <taxon>Sordaria</taxon>
    </lineage>
</organism>
<proteinExistence type="inferred from homology"/>
<dbReference type="EMBL" id="NMPR01000042">
    <property type="protein sequence ID" value="KAA8633109.1"/>
    <property type="molecule type" value="Genomic_DNA"/>
</dbReference>
<dbReference type="InterPro" id="IPR029033">
    <property type="entry name" value="His_PPase_superfam"/>
</dbReference>
<evidence type="ECO:0000313" key="4">
    <source>
        <dbReference type="EMBL" id="KAA8633109.1"/>
    </source>
</evidence>
<dbReference type="GO" id="GO:0016791">
    <property type="term" value="F:phosphatase activity"/>
    <property type="evidence" value="ECO:0007669"/>
    <property type="project" value="TreeGrafter"/>
</dbReference>
<dbReference type="VEuPathDB" id="FungiDB:SMAC_08572"/>
<evidence type="ECO:0000313" key="5">
    <source>
        <dbReference type="Proteomes" id="UP000433876"/>
    </source>
</evidence>
<dbReference type="Pfam" id="PF00328">
    <property type="entry name" value="His_Phos_2"/>
    <property type="match status" value="1"/>
</dbReference>
<dbReference type="OMA" id="YIFHRHG"/>